<keyword evidence="1 3" id="KW-0853">WD repeat</keyword>
<dbReference type="InterPro" id="IPR001680">
    <property type="entry name" value="WD40_rpt"/>
</dbReference>
<keyword evidence="2" id="KW-0677">Repeat</keyword>
<dbReference type="SUPFAM" id="SSF50969">
    <property type="entry name" value="YVTN repeat-like/Quinoprotein amine dehydrogenase"/>
    <property type="match status" value="1"/>
</dbReference>
<dbReference type="InterPro" id="IPR013324">
    <property type="entry name" value="RNA_pol_sigma_r3/r4-like"/>
</dbReference>
<feature type="repeat" description="WD" evidence="3">
    <location>
        <begin position="445"/>
        <end position="475"/>
    </location>
</feature>
<dbReference type="SUPFAM" id="SSF50965">
    <property type="entry name" value="Galactose oxidase, central domain"/>
    <property type="match status" value="1"/>
</dbReference>
<name>A0ABU5F149_9BACT</name>
<dbReference type="InterPro" id="IPR011043">
    <property type="entry name" value="Gal_Oxase/kelch_b-propeller"/>
</dbReference>
<evidence type="ECO:0000259" key="4">
    <source>
        <dbReference type="Pfam" id="PF04542"/>
    </source>
</evidence>
<evidence type="ECO:0000259" key="5">
    <source>
        <dbReference type="Pfam" id="PF08281"/>
    </source>
</evidence>
<dbReference type="Pfam" id="PF00400">
    <property type="entry name" value="WD40"/>
    <property type="match status" value="2"/>
</dbReference>
<reference evidence="7" key="1">
    <citation type="journal article" date="2023" name="Mar. Drugs">
        <title>Gemmata algarum, a Novel Planctomycete Isolated from an Algal Mat, Displays Antimicrobial Activity.</title>
        <authorList>
            <person name="Kumar G."/>
            <person name="Kallscheuer N."/>
            <person name="Kashif M."/>
            <person name="Ahamad S."/>
            <person name="Jagadeeshwari U."/>
            <person name="Pannikurungottu S."/>
            <person name="Haufschild T."/>
            <person name="Kabuu M."/>
            <person name="Sasikala C."/>
            <person name="Jogler C."/>
            <person name="Ramana C."/>
        </authorList>
    </citation>
    <scope>NUCLEOTIDE SEQUENCE [LARGE SCALE GENOMIC DNA]</scope>
    <source>
        <strain evidence="7">JC673</strain>
    </source>
</reference>
<dbReference type="Proteomes" id="UP001272242">
    <property type="component" value="Unassembled WGS sequence"/>
</dbReference>
<dbReference type="InterPro" id="IPR013325">
    <property type="entry name" value="RNA_pol_sigma_r2"/>
</dbReference>
<dbReference type="SUPFAM" id="SSF88946">
    <property type="entry name" value="Sigma2 domain of RNA polymerase sigma factors"/>
    <property type="match status" value="1"/>
</dbReference>
<dbReference type="Gene3D" id="2.130.10.10">
    <property type="entry name" value="YVTN repeat-like/Quinoprotein amine dehydrogenase"/>
    <property type="match status" value="4"/>
</dbReference>
<evidence type="ECO:0000256" key="3">
    <source>
        <dbReference type="PROSITE-ProRule" id="PRU00221"/>
    </source>
</evidence>
<keyword evidence="7" id="KW-1185">Reference proteome</keyword>
<evidence type="ECO:0000313" key="7">
    <source>
        <dbReference type="Proteomes" id="UP001272242"/>
    </source>
</evidence>
<dbReference type="InterPro" id="IPR015943">
    <property type="entry name" value="WD40/YVTN_repeat-like_dom_sf"/>
</dbReference>
<dbReference type="SUPFAM" id="SSF50998">
    <property type="entry name" value="Quinoprotein alcohol dehydrogenase-like"/>
    <property type="match status" value="1"/>
</dbReference>
<dbReference type="InterPro" id="IPR014284">
    <property type="entry name" value="RNA_pol_sigma-70_dom"/>
</dbReference>
<dbReference type="InterPro" id="IPR036388">
    <property type="entry name" value="WH-like_DNA-bd_sf"/>
</dbReference>
<dbReference type="PROSITE" id="PS50294">
    <property type="entry name" value="WD_REPEATS_REGION"/>
    <property type="match status" value="1"/>
</dbReference>
<evidence type="ECO:0000256" key="2">
    <source>
        <dbReference type="ARBA" id="ARBA00022737"/>
    </source>
</evidence>
<accession>A0ABU5F149</accession>
<comment type="caution">
    <text evidence="6">The sequence shown here is derived from an EMBL/GenBank/DDBJ whole genome shotgun (WGS) entry which is preliminary data.</text>
</comment>
<protein>
    <submittedName>
        <fullName evidence="6">Sigma-70 family RNA polymerase sigma factor</fullName>
    </submittedName>
</protein>
<dbReference type="PROSITE" id="PS50082">
    <property type="entry name" value="WD_REPEATS_2"/>
    <property type="match status" value="2"/>
</dbReference>
<dbReference type="InterPro" id="IPR007627">
    <property type="entry name" value="RNA_pol_sigma70_r2"/>
</dbReference>
<dbReference type="InterPro" id="IPR011047">
    <property type="entry name" value="Quinoprotein_ADH-like_sf"/>
</dbReference>
<feature type="domain" description="RNA polymerase sigma-70 region 2" evidence="4">
    <location>
        <begin position="42"/>
        <end position="108"/>
    </location>
</feature>
<dbReference type="CDD" id="cd06171">
    <property type="entry name" value="Sigma70_r4"/>
    <property type="match status" value="1"/>
</dbReference>
<dbReference type="InterPro" id="IPR011044">
    <property type="entry name" value="Quino_amine_DH_bsu"/>
</dbReference>
<dbReference type="EMBL" id="JAXBLV010000191">
    <property type="protein sequence ID" value="MDY3561295.1"/>
    <property type="molecule type" value="Genomic_DNA"/>
</dbReference>
<organism evidence="6 7">
    <name type="scientific">Gemmata algarum</name>
    <dbReference type="NCBI Taxonomy" id="2975278"/>
    <lineage>
        <taxon>Bacteria</taxon>
        <taxon>Pseudomonadati</taxon>
        <taxon>Planctomycetota</taxon>
        <taxon>Planctomycetia</taxon>
        <taxon>Gemmatales</taxon>
        <taxon>Gemmataceae</taxon>
        <taxon>Gemmata</taxon>
    </lineage>
</organism>
<dbReference type="PANTHER" id="PTHR19848">
    <property type="entry name" value="WD40 REPEAT PROTEIN"/>
    <property type="match status" value="1"/>
</dbReference>
<dbReference type="Gene3D" id="1.10.1740.10">
    <property type="match status" value="1"/>
</dbReference>
<dbReference type="NCBIfam" id="TIGR02937">
    <property type="entry name" value="sigma70-ECF"/>
    <property type="match status" value="1"/>
</dbReference>
<sequence>MSTAPATIGRLLASGLPSKLSDADLVTRFALARDGDAFAELTRRHGQMVLAAARRAVRDQHLADDVAQAAFLVLARKAHALSRPDRLAGWLFGVTRRIARRAAVHQRREAERTVPLTAGIAAPERLPMGGDLPQMLDEELDRLPESERVPLVLCYLEGLTQDEAARACGWSIRTVRRRLAAGRERLKARLERRGIELGSALAALALAGDAGAVLLSPEAVPGSRATALARSEFRWVARGAAAGWCGGVVAVALAVAVATGSWSGPPVHSPPPPTPAVPADLPEGAAVRLGSSALSHPDMLTQLRFSEDGTRLFSYGGGKVRQWDAKSGAAVPHQARDIKTTFGTTFLSPDQTKVVAPHVDRTPLRFSVREYDLATGKHTERFVVPSRTGPRGQDIGIGGQRFALSPNGSTLVEGHPHEVYLWDLKTGRVQHQLKFDGATTGNFLFSPDGKHLITAGNDDPSVRFWDTGTGKPSQVLTRNARSGVGRLAMSADGRWVAAVSNAHLSGTGTEVAVWDQTVPGPARVLVLADGFGLFGAAAFGPGGLLYVASQAPTGGGATLVTKWDVTTGKQLARWAGPDARAYGPTVVEVSPGGSTLAVGTYWGVIRLYDTRTGAEIGRPSSLPATVIGVAFDRTGRNVRVSGADGSNATWDAGTGALVSRRASPISLPPAGGAAPVVPSRDGRWVLTYALSERGALLPWQAELWDTATGERKYSGGLIGRVKELISVPSGKHVAVLVESRIGRSIQVWDLAAGEVLPNDQPTIDMAKFQWAAFPDGKTLFLMNDERAVGYDVTTGQERFSWAVADHDVLGRPRPEQAPRPNLVRAVAVSPDEKTVAISIGGEEWLDTSKRTHNLVLVETQTGKVIRRSPTPETSAEWLVFSPDGKHVAGPTCVWDAASLKEVRRFPSRPQVTAAAFSPDGKSVATGHANGTALVWPVGGSQ</sequence>
<dbReference type="InterPro" id="IPR013249">
    <property type="entry name" value="RNA_pol_sigma70_r4_t2"/>
</dbReference>
<evidence type="ECO:0000256" key="1">
    <source>
        <dbReference type="ARBA" id="ARBA00022574"/>
    </source>
</evidence>
<dbReference type="RefSeq" id="WP_320687732.1">
    <property type="nucleotide sequence ID" value="NZ_JAXBLV010000191.1"/>
</dbReference>
<dbReference type="Gene3D" id="1.10.10.10">
    <property type="entry name" value="Winged helix-like DNA-binding domain superfamily/Winged helix DNA-binding domain"/>
    <property type="match status" value="1"/>
</dbReference>
<evidence type="ECO:0000313" key="6">
    <source>
        <dbReference type="EMBL" id="MDY3561295.1"/>
    </source>
</evidence>
<feature type="domain" description="RNA polymerase sigma factor 70 region 4 type 2" evidence="5">
    <location>
        <begin position="135"/>
        <end position="186"/>
    </location>
</feature>
<dbReference type="PANTHER" id="PTHR19848:SF8">
    <property type="entry name" value="F-BOX AND WD REPEAT DOMAIN CONTAINING 7"/>
    <property type="match status" value="1"/>
</dbReference>
<dbReference type="SMART" id="SM00320">
    <property type="entry name" value="WD40"/>
    <property type="match status" value="5"/>
</dbReference>
<gene>
    <name evidence="6" type="ORF">R5W23_002572</name>
</gene>
<dbReference type="SUPFAM" id="SSF88659">
    <property type="entry name" value="Sigma3 and sigma4 domains of RNA polymerase sigma factors"/>
    <property type="match status" value="1"/>
</dbReference>
<feature type="repeat" description="WD" evidence="3">
    <location>
        <begin position="911"/>
        <end position="941"/>
    </location>
</feature>
<dbReference type="Pfam" id="PF04542">
    <property type="entry name" value="Sigma70_r2"/>
    <property type="match status" value="1"/>
</dbReference>
<dbReference type="Pfam" id="PF08281">
    <property type="entry name" value="Sigma70_r4_2"/>
    <property type="match status" value="1"/>
</dbReference>
<proteinExistence type="predicted"/>